<dbReference type="SUPFAM" id="SSF141371">
    <property type="entry name" value="PilZ domain-like"/>
    <property type="match status" value="1"/>
</dbReference>
<dbReference type="InterPro" id="IPR009875">
    <property type="entry name" value="PilZ_domain"/>
</dbReference>
<evidence type="ECO:0000313" key="4">
    <source>
        <dbReference type="Proteomes" id="UP000243524"/>
    </source>
</evidence>
<evidence type="ECO:0000259" key="1">
    <source>
        <dbReference type="Pfam" id="PF07238"/>
    </source>
</evidence>
<dbReference type="EMBL" id="PJNH01000001">
    <property type="protein sequence ID" value="PKR78864.1"/>
    <property type="molecule type" value="Genomic_DNA"/>
</dbReference>
<gene>
    <name evidence="3" type="ORF">CEY16_03665</name>
</gene>
<dbReference type="AlphaFoldDB" id="A0A2I0QX15"/>
<evidence type="ECO:0000313" key="3">
    <source>
        <dbReference type="EMBL" id="PKR78864.1"/>
    </source>
</evidence>
<evidence type="ECO:0000259" key="2">
    <source>
        <dbReference type="Pfam" id="PF12945"/>
    </source>
</evidence>
<dbReference type="Gene3D" id="2.40.10.220">
    <property type="entry name" value="predicted glycosyltransferase like domains"/>
    <property type="match status" value="1"/>
</dbReference>
<protein>
    <submittedName>
        <fullName evidence="3">Pilus assembly protein PilZ</fullName>
    </submittedName>
</protein>
<keyword evidence="4" id="KW-1185">Reference proteome</keyword>
<accession>A0A2I0QX15</accession>
<dbReference type="InterPro" id="IPR009926">
    <property type="entry name" value="T3SS_YcgR_PilZN"/>
</dbReference>
<sequence>MEGNGSMFSVGMKLTIESFKDGEVEDRFQCKLVEYSSKKLFVDYPVNERTGRTALFLEGTELRVSFVGKAGSVYSFPAEILMRKKINQIPTLVFSYPLKENLKKIQRREYVRIDTSLDVAIYSVDENKQPLITRTIDISGGGIAVVSKERKDINFVSGDKIEITMVLPFQTNDYSYLTISGEIIRHVEQHKDQPPKLTIKFLDLDDDIRERIIKYCFDKQLERRRKLHS</sequence>
<comment type="caution">
    <text evidence="3">The sequence shown here is derived from an EMBL/GenBank/DDBJ whole genome shotgun (WGS) entry which is preliminary data.</text>
</comment>
<dbReference type="Proteomes" id="UP000243524">
    <property type="component" value="Unassembled WGS sequence"/>
</dbReference>
<feature type="domain" description="PilZ" evidence="1">
    <location>
        <begin position="106"/>
        <end position="217"/>
    </location>
</feature>
<feature type="domain" description="Type III secretion system flagellar brake protein YcgR PilZN" evidence="2">
    <location>
        <begin position="10"/>
        <end position="97"/>
    </location>
</feature>
<organism evidence="3 4">
    <name type="scientific">Halalkalibacillus sediminis</name>
    <dbReference type="NCBI Taxonomy" id="2018042"/>
    <lineage>
        <taxon>Bacteria</taxon>
        <taxon>Bacillati</taxon>
        <taxon>Bacillota</taxon>
        <taxon>Bacilli</taxon>
        <taxon>Bacillales</taxon>
        <taxon>Bacillaceae</taxon>
        <taxon>Halalkalibacillus</taxon>
    </lineage>
</organism>
<dbReference type="GO" id="GO:0035438">
    <property type="term" value="F:cyclic-di-GMP binding"/>
    <property type="evidence" value="ECO:0007669"/>
    <property type="project" value="InterPro"/>
</dbReference>
<dbReference type="Pfam" id="PF12945">
    <property type="entry name" value="PilZNR"/>
    <property type="match status" value="1"/>
</dbReference>
<reference evidence="3 4" key="1">
    <citation type="submission" date="2017-06" db="EMBL/GenBank/DDBJ databases">
        <title>the draft geome sequence of Illustriluteabacillus marina B3227.</title>
        <authorList>
            <person name="He R.-H."/>
            <person name="Du Z.-J."/>
        </authorList>
    </citation>
    <scope>NUCLEOTIDE SEQUENCE [LARGE SCALE GENOMIC DNA]</scope>
    <source>
        <strain evidence="3 4">B3227</strain>
    </source>
</reference>
<proteinExistence type="predicted"/>
<name>A0A2I0QX15_9BACI</name>
<dbReference type="Pfam" id="PF07238">
    <property type="entry name" value="PilZ"/>
    <property type="match status" value="1"/>
</dbReference>